<gene>
    <name evidence="2" type="ORF">ENS19_00215</name>
</gene>
<feature type="domain" description="Rad51-like C-terminal" evidence="1">
    <location>
        <begin position="76"/>
        <end position="209"/>
    </location>
</feature>
<dbReference type="EMBL" id="DSTX01000001">
    <property type="protein sequence ID" value="HFK19692.1"/>
    <property type="molecule type" value="Genomic_DNA"/>
</dbReference>
<sequence>MAIGSIVSPASAGRLKPHFVRASALRREAAPLTTGYADLDDLIGEMEGGLFYLFCGEGDLRFVDDLVHRIIVRACRSGRVAYMNSTDYYRGKTLISADRLAQCAKAEGIEPALVLERTYTAAAYSDLRQPRAAAALEERMRRDGSTVLLVAHAMPVFYEAADGMGVAREALNRSISALWRASAEMGVVMVATAAVSGAQRPSTSSLMADLASVIVAFRAGDNGRFPDGACATLLKHPARGTPAAAHIFGGGEFWVGRITPPFR</sequence>
<name>A0A7C3IRX3_9CREN</name>
<evidence type="ECO:0000313" key="2">
    <source>
        <dbReference type="EMBL" id="HFK19692.1"/>
    </source>
</evidence>
<accession>A0A7C3IRX3</accession>
<proteinExistence type="predicted"/>
<dbReference type="Pfam" id="PF08423">
    <property type="entry name" value="Rad51"/>
    <property type="match status" value="1"/>
</dbReference>
<evidence type="ECO:0000259" key="1">
    <source>
        <dbReference type="Pfam" id="PF08423"/>
    </source>
</evidence>
<comment type="caution">
    <text evidence="2">The sequence shown here is derived from an EMBL/GenBank/DDBJ whole genome shotgun (WGS) entry which is preliminary data.</text>
</comment>
<dbReference type="InterPro" id="IPR027417">
    <property type="entry name" value="P-loop_NTPase"/>
</dbReference>
<organism evidence="2">
    <name type="scientific">Candidatus Methanomethylicus mesodigestus</name>
    <dbReference type="NCBI Taxonomy" id="1867258"/>
    <lineage>
        <taxon>Archaea</taxon>
        <taxon>Thermoproteota</taxon>
        <taxon>Methanosuratincolia</taxon>
        <taxon>Candidatus Methanomethylicales</taxon>
        <taxon>Candidatus Methanomethylicaceae</taxon>
        <taxon>Candidatus Methanomethylicus</taxon>
    </lineage>
</organism>
<protein>
    <recommendedName>
        <fullName evidence="1">Rad51-like C-terminal domain-containing protein</fullName>
    </recommendedName>
</protein>
<reference evidence="2" key="1">
    <citation type="journal article" date="2020" name="mSystems">
        <title>Genome- and Community-Level Interaction Insights into Carbon Utilization and Element Cycling Functions of Hydrothermarchaeota in Hydrothermal Sediment.</title>
        <authorList>
            <person name="Zhou Z."/>
            <person name="Liu Y."/>
            <person name="Xu W."/>
            <person name="Pan J."/>
            <person name="Luo Z.H."/>
            <person name="Li M."/>
        </authorList>
    </citation>
    <scope>NUCLEOTIDE SEQUENCE [LARGE SCALE GENOMIC DNA]</scope>
    <source>
        <strain evidence="2">SpSt-468</strain>
    </source>
</reference>
<dbReference type="AlphaFoldDB" id="A0A7C3IRX3"/>
<dbReference type="InterPro" id="IPR013632">
    <property type="entry name" value="Rad51_C"/>
</dbReference>
<dbReference type="Gene3D" id="3.40.50.300">
    <property type="entry name" value="P-loop containing nucleotide triphosphate hydrolases"/>
    <property type="match status" value="1"/>
</dbReference>